<keyword evidence="2" id="KW-1185">Reference proteome</keyword>
<accession>A0ABS0H735</accession>
<evidence type="ECO:0000313" key="1">
    <source>
        <dbReference type="EMBL" id="MBF9134283.1"/>
    </source>
</evidence>
<protein>
    <submittedName>
        <fullName evidence="1">HAD hydrolase-like protein</fullName>
    </submittedName>
</protein>
<dbReference type="Gene3D" id="3.40.50.1000">
    <property type="entry name" value="HAD superfamily/HAD-like"/>
    <property type="match status" value="1"/>
</dbReference>
<dbReference type="PANTHER" id="PTHR43434">
    <property type="entry name" value="PHOSPHOGLYCOLATE PHOSPHATASE"/>
    <property type="match status" value="1"/>
</dbReference>
<organism evidence="1 2">
    <name type="scientific">Plantactinospora alkalitolerans</name>
    <dbReference type="NCBI Taxonomy" id="2789879"/>
    <lineage>
        <taxon>Bacteria</taxon>
        <taxon>Bacillati</taxon>
        <taxon>Actinomycetota</taxon>
        <taxon>Actinomycetes</taxon>
        <taxon>Micromonosporales</taxon>
        <taxon>Micromonosporaceae</taxon>
        <taxon>Plantactinospora</taxon>
    </lineage>
</organism>
<dbReference type="InterPro" id="IPR050155">
    <property type="entry name" value="HAD-like_hydrolase_sf"/>
</dbReference>
<dbReference type="Pfam" id="PF13242">
    <property type="entry name" value="Hydrolase_like"/>
    <property type="match status" value="1"/>
</dbReference>
<sequence>MAGVTSAAVGFDLDMTLIDSRPGIAAAMRALTEKTGVYVDADAVVSRLGPPLRTEIRRWFPEDRVEEAVRTYRALYPEYAIATSLPLPGALEAVAEVRARGLRVMVVTSKYGRLARLHLEHVGLEVDELAGDLFAAEKATALTAHGAGLYVGDHVADMVAARTAGVPGLGVTTGPCDADELRSAGADLVLADLTGFPEALGRLVRLAL</sequence>
<dbReference type="Gene3D" id="1.10.150.240">
    <property type="entry name" value="Putative phosphatase, domain 2"/>
    <property type="match status" value="1"/>
</dbReference>
<comment type="caution">
    <text evidence="1">The sequence shown here is derived from an EMBL/GenBank/DDBJ whole genome shotgun (WGS) entry which is preliminary data.</text>
</comment>
<proteinExistence type="predicted"/>
<dbReference type="InterPro" id="IPR023214">
    <property type="entry name" value="HAD_sf"/>
</dbReference>
<dbReference type="Proteomes" id="UP000638560">
    <property type="component" value="Unassembled WGS sequence"/>
</dbReference>
<dbReference type="Pfam" id="PF13419">
    <property type="entry name" value="HAD_2"/>
    <property type="match status" value="1"/>
</dbReference>
<name>A0ABS0H735_9ACTN</name>
<dbReference type="SFLD" id="SFLDS00003">
    <property type="entry name" value="Haloacid_Dehalogenase"/>
    <property type="match status" value="1"/>
</dbReference>
<dbReference type="PANTHER" id="PTHR43434:SF20">
    <property type="entry name" value="5'-NUCLEOTIDASE"/>
    <property type="match status" value="1"/>
</dbReference>
<dbReference type="InterPro" id="IPR036412">
    <property type="entry name" value="HAD-like_sf"/>
</dbReference>
<reference evidence="1 2" key="1">
    <citation type="submission" date="2020-11" db="EMBL/GenBank/DDBJ databases">
        <title>A novel isolate from a Black sea contaminated sediment with potential to produce alkanes: Plantactinospora alkalitolerans sp. nov.</title>
        <authorList>
            <person name="Carro L."/>
            <person name="Veyisoglu A."/>
            <person name="Guven K."/>
            <person name="Schumann P."/>
            <person name="Klenk H.-P."/>
            <person name="Sahin N."/>
        </authorList>
    </citation>
    <scope>NUCLEOTIDE SEQUENCE [LARGE SCALE GENOMIC DNA]</scope>
    <source>
        <strain evidence="1 2">S1510</strain>
    </source>
</reference>
<gene>
    <name evidence="1" type="ORF">I0C86_35940</name>
</gene>
<dbReference type="SUPFAM" id="SSF56784">
    <property type="entry name" value="HAD-like"/>
    <property type="match status" value="1"/>
</dbReference>
<evidence type="ECO:0000313" key="2">
    <source>
        <dbReference type="Proteomes" id="UP000638560"/>
    </source>
</evidence>
<dbReference type="EMBL" id="JADPUN010000335">
    <property type="protein sequence ID" value="MBF9134283.1"/>
    <property type="molecule type" value="Genomic_DNA"/>
</dbReference>
<dbReference type="InterPro" id="IPR023198">
    <property type="entry name" value="PGP-like_dom2"/>
</dbReference>
<dbReference type="InterPro" id="IPR041492">
    <property type="entry name" value="HAD_2"/>
</dbReference>
<dbReference type="SFLD" id="SFLDG01129">
    <property type="entry name" value="C1.5:_HAD__Beta-PGM__Phosphata"/>
    <property type="match status" value="1"/>
</dbReference>